<name>A0A430FH04_9BIFI</name>
<feature type="compositionally biased region" description="Low complexity" evidence="1">
    <location>
        <begin position="49"/>
        <end position="69"/>
    </location>
</feature>
<organism evidence="3 4">
    <name type="scientific">Bifidobacterium goeldii</name>
    <dbReference type="NCBI Taxonomy" id="2306975"/>
    <lineage>
        <taxon>Bacteria</taxon>
        <taxon>Bacillati</taxon>
        <taxon>Actinomycetota</taxon>
        <taxon>Actinomycetes</taxon>
        <taxon>Bifidobacteriales</taxon>
        <taxon>Bifidobacteriaceae</taxon>
        <taxon>Bifidobacterium</taxon>
    </lineage>
</organism>
<evidence type="ECO:0000313" key="4">
    <source>
        <dbReference type="Proteomes" id="UP000287533"/>
    </source>
</evidence>
<evidence type="ECO:0000256" key="1">
    <source>
        <dbReference type="SAM" id="MobiDB-lite"/>
    </source>
</evidence>
<accession>A0A430FH04</accession>
<dbReference type="AlphaFoldDB" id="A0A430FH04"/>
<comment type="caution">
    <text evidence="3">The sequence shown here is derived from an EMBL/GenBank/DDBJ whole genome shotgun (WGS) entry which is preliminary data.</text>
</comment>
<reference evidence="3 4" key="1">
    <citation type="submission" date="2018-09" db="EMBL/GenBank/DDBJ databases">
        <title>Characterization of the phylogenetic diversity of five novel species belonging to the genus Bifidobacterium.</title>
        <authorList>
            <person name="Lugli G.A."/>
            <person name="Duranti S."/>
            <person name="Milani C."/>
        </authorList>
    </citation>
    <scope>NUCLEOTIDE SEQUENCE [LARGE SCALE GENOMIC DNA]</scope>
    <source>
        <strain evidence="3 4">2034B</strain>
    </source>
</reference>
<feature type="transmembrane region" description="Helical" evidence="2">
    <location>
        <begin position="20"/>
        <end position="43"/>
    </location>
</feature>
<dbReference type="OrthoDB" id="3240430at2"/>
<keyword evidence="2" id="KW-0472">Membrane</keyword>
<dbReference type="EMBL" id="QXGL01000005">
    <property type="protein sequence ID" value="RSX52154.1"/>
    <property type="molecule type" value="Genomic_DNA"/>
</dbReference>
<keyword evidence="2" id="KW-0812">Transmembrane</keyword>
<proteinExistence type="predicted"/>
<evidence type="ECO:0000256" key="2">
    <source>
        <dbReference type="SAM" id="Phobius"/>
    </source>
</evidence>
<feature type="region of interest" description="Disordered" evidence="1">
    <location>
        <begin position="49"/>
        <end position="99"/>
    </location>
</feature>
<keyword evidence="4" id="KW-1185">Reference proteome</keyword>
<dbReference type="RefSeq" id="WP_125981612.1">
    <property type="nucleotide sequence ID" value="NZ_QXGL01000005.1"/>
</dbReference>
<gene>
    <name evidence="3" type="ORF">D2E25_1565</name>
</gene>
<feature type="compositionally biased region" description="Polar residues" evidence="1">
    <location>
        <begin position="79"/>
        <end position="99"/>
    </location>
</feature>
<sequence>MSLPPNKWSKKTITLKIWQFILSLVGAVFAGMILLTCIAFALAPVDTTTAPQTDTTASDSSTQSEQSTDTNKETPKPKSITSISAEYNGPTTAGTEINDQSDIDVTVVYSDDTHTNNVRGFTVKNPGTLEAGQTQEFTVEYKGHEATFTVNVEESDDQFKASTQDISYEELARNPDANKYKRVHFRGKIVQVMEDELSVQYRISVEQTDYGSWDSNKVIYVTYIRTGNDNRLLEDDIVELWGTSNGTITYESTLGGHITIPSVVARIMQLSS</sequence>
<protein>
    <submittedName>
        <fullName evidence="3">TcdA-E operon negative regulator</fullName>
    </submittedName>
</protein>
<dbReference type="Proteomes" id="UP000287533">
    <property type="component" value="Unassembled WGS sequence"/>
</dbReference>
<evidence type="ECO:0000313" key="3">
    <source>
        <dbReference type="EMBL" id="RSX52154.1"/>
    </source>
</evidence>
<keyword evidence="2" id="KW-1133">Transmembrane helix</keyword>